<dbReference type="Proteomes" id="UP001168338">
    <property type="component" value="Unassembled WGS sequence"/>
</dbReference>
<keyword evidence="1" id="KW-0175">Coiled coil</keyword>
<accession>A0ABT8M724</accession>
<keyword evidence="2" id="KW-1133">Transmembrane helix</keyword>
<name>A0ABT8M724_9EURY</name>
<feature type="transmembrane region" description="Helical" evidence="2">
    <location>
        <begin position="33"/>
        <end position="52"/>
    </location>
</feature>
<keyword evidence="4" id="KW-1185">Reference proteome</keyword>
<keyword evidence="2" id="KW-0472">Membrane</keyword>
<evidence type="ECO:0000313" key="4">
    <source>
        <dbReference type="Proteomes" id="UP001168338"/>
    </source>
</evidence>
<keyword evidence="2" id="KW-0812">Transmembrane</keyword>
<organism evidence="3 4">
    <name type="scientific">Methanoculleus frigidifontis</name>
    <dbReference type="NCBI Taxonomy" id="2584085"/>
    <lineage>
        <taxon>Archaea</taxon>
        <taxon>Methanobacteriati</taxon>
        <taxon>Methanobacteriota</taxon>
        <taxon>Stenosarchaea group</taxon>
        <taxon>Methanomicrobia</taxon>
        <taxon>Methanomicrobiales</taxon>
        <taxon>Methanomicrobiaceae</taxon>
        <taxon>Methanoculleus</taxon>
    </lineage>
</organism>
<proteinExistence type="predicted"/>
<comment type="caution">
    <text evidence="3">The sequence shown here is derived from an EMBL/GenBank/DDBJ whole genome shotgun (WGS) entry which is preliminary data.</text>
</comment>
<evidence type="ECO:0000256" key="2">
    <source>
        <dbReference type="SAM" id="Phobius"/>
    </source>
</evidence>
<dbReference type="EMBL" id="VCYH01000001">
    <property type="protein sequence ID" value="MDN7023733.1"/>
    <property type="molecule type" value="Genomic_DNA"/>
</dbReference>
<sequence length="100" mass="10528">MPSARAAAALLLAALVVGASLFSIDLLSLIDSSVLTVFYWAVVIALLLVIAVRAEQWLEKHLSAVASSSAAADLAALRQSLERIEKKVDTIEGILAKVAE</sequence>
<dbReference type="RefSeq" id="WP_301662784.1">
    <property type="nucleotide sequence ID" value="NZ_VCYH01000001.1"/>
</dbReference>
<gene>
    <name evidence="3" type="ORF">FGU65_02280</name>
</gene>
<evidence type="ECO:0000256" key="1">
    <source>
        <dbReference type="SAM" id="Coils"/>
    </source>
</evidence>
<evidence type="ECO:0000313" key="3">
    <source>
        <dbReference type="EMBL" id="MDN7023733.1"/>
    </source>
</evidence>
<reference evidence="3" key="1">
    <citation type="submission" date="2019-05" db="EMBL/GenBank/DDBJ databases">
        <title>Methanoculleus sp. FWC-SCC1, a methanogenic archaeon isolated from deep marine cold seep.</title>
        <authorList>
            <person name="Chen Y.-W."/>
            <person name="Chen S.-C."/>
            <person name="Teng N.-H."/>
            <person name="Lai M.-C."/>
        </authorList>
    </citation>
    <scope>NUCLEOTIDE SEQUENCE</scope>
    <source>
        <strain evidence="3">FWC-SCC1</strain>
    </source>
</reference>
<protein>
    <submittedName>
        <fullName evidence="3">Uncharacterized protein</fullName>
    </submittedName>
</protein>
<feature type="coiled-coil region" evidence="1">
    <location>
        <begin position="67"/>
        <end position="94"/>
    </location>
</feature>